<dbReference type="PANTHER" id="PTHR45935">
    <property type="entry name" value="PROTEIN ZBED8-RELATED"/>
    <property type="match status" value="1"/>
</dbReference>
<organism evidence="4 5">
    <name type="scientific">Chrysemys picta bellii</name>
    <name type="common">Western painted turtle</name>
    <name type="synonym">Emys bellii</name>
    <dbReference type="NCBI Taxonomy" id="8478"/>
    <lineage>
        <taxon>Eukaryota</taxon>
        <taxon>Metazoa</taxon>
        <taxon>Chordata</taxon>
        <taxon>Craniata</taxon>
        <taxon>Vertebrata</taxon>
        <taxon>Euteleostomi</taxon>
        <taxon>Archelosauria</taxon>
        <taxon>Testudinata</taxon>
        <taxon>Testudines</taxon>
        <taxon>Cryptodira</taxon>
        <taxon>Durocryptodira</taxon>
        <taxon>Testudinoidea</taxon>
        <taxon>Emydidae</taxon>
        <taxon>Chrysemys</taxon>
    </lineage>
</organism>
<feature type="domain" description="SCAN box" evidence="3">
    <location>
        <begin position="33"/>
        <end position="99"/>
    </location>
</feature>
<evidence type="ECO:0000313" key="5">
    <source>
        <dbReference type="Proteomes" id="UP000694380"/>
    </source>
</evidence>
<dbReference type="Ensembl" id="ENSCPBT00000026369.1">
    <property type="protein sequence ID" value="ENSCPBP00000022395.1"/>
    <property type="gene ID" value="ENSCPBG00000016001.1"/>
</dbReference>
<evidence type="ECO:0000259" key="3">
    <source>
        <dbReference type="PROSITE" id="PS50804"/>
    </source>
</evidence>
<keyword evidence="1" id="KW-0539">Nucleus</keyword>
<reference evidence="4" key="1">
    <citation type="submission" date="2025-08" db="UniProtKB">
        <authorList>
            <consortium name="Ensembl"/>
        </authorList>
    </citation>
    <scope>IDENTIFICATION</scope>
</reference>
<reference evidence="4" key="2">
    <citation type="submission" date="2025-09" db="UniProtKB">
        <authorList>
            <consortium name="Ensembl"/>
        </authorList>
    </citation>
    <scope>IDENTIFICATION</scope>
</reference>
<dbReference type="SUPFAM" id="SSF47353">
    <property type="entry name" value="Retrovirus capsid dimerization domain-like"/>
    <property type="match status" value="1"/>
</dbReference>
<evidence type="ECO:0000256" key="1">
    <source>
        <dbReference type="ARBA" id="ARBA00023242"/>
    </source>
</evidence>
<protein>
    <recommendedName>
        <fullName evidence="3">SCAN box domain-containing protein</fullName>
    </recommendedName>
</protein>
<feature type="region of interest" description="Disordered" evidence="2">
    <location>
        <begin position="111"/>
        <end position="183"/>
    </location>
</feature>
<sequence>MAYRELATEEARDYSQVKAAILDALDVSPETFQRQFRSQTYPMGTRSRLAAQALKEVCRQWLQPETRTFVHILPTRGRAWVLRHRPATLAAAVALMEDFLAAETPVGPTLRAQNPVLERPNTERKRDAPIGPQNLARRQEAHPGPRLRCPEPPPRRWDHHRSPTRNPVAPLRTTPGPSLPDRP</sequence>
<evidence type="ECO:0000313" key="4">
    <source>
        <dbReference type="Ensembl" id="ENSCPBP00000022395.1"/>
    </source>
</evidence>
<dbReference type="AlphaFoldDB" id="A0A8C3HRJ4"/>
<dbReference type="Gene3D" id="1.10.4020.10">
    <property type="entry name" value="DNA breaking-rejoining enzymes"/>
    <property type="match status" value="1"/>
</dbReference>
<dbReference type="GeneTree" id="ENSGT01030000234795"/>
<dbReference type="InterPro" id="IPR003309">
    <property type="entry name" value="SCAN_dom"/>
</dbReference>
<dbReference type="InterPro" id="IPR038269">
    <property type="entry name" value="SCAN_sf"/>
</dbReference>
<evidence type="ECO:0000256" key="2">
    <source>
        <dbReference type="SAM" id="MobiDB-lite"/>
    </source>
</evidence>
<keyword evidence="5" id="KW-1185">Reference proteome</keyword>
<accession>A0A8C3HRJ4</accession>
<dbReference type="InterPro" id="IPR050916">
    <property type="entry name" value="SCAN-C2H2_zinc_finger"/>
</dbReference>
<dbReference type="PANTHER" id="PTHR45935:SF15">
    <property type="entry name" value="SCAN BOX DOMAIN-CONTAINING PROTEIN"/>
    <property type="match status" value="1"/>
</dbReference>
<dbReference type="Pfam" id="PF02023">
    <property type="entry name" value="SCAN"/>
    <property type="match status" value="1"/>
</dbReference>
<dbReference type="PROSITE" id="PS50804">
    <property type="entry name" value="SCAN_BOX"/>
    <property type="match status" value="1"/>
</dbReference>
<proteinExistence type="predicted"/>
<name>A0A8C3HRJ4_CHRPI</name>
<dbReference type="SMART" id="SM00431">
    <property type="entry name" value="SCAN"/>
    <property type="match status" value="1"/>
</dbReference>
<dbReference type="Proteomes" id="UP000694380">
    <property type="component" value="Unplaced"/>
</dbReference>